<dbReference type="EMBL" id="CM044704">
    <property type="protein sequence ID" value="KAI5668544.1"/>
    <property type="molecule type" value="Genomic_DNA"/>
</dbReference>
<keyword evidence="2" id="KW-1185">Reference proteome</keyword>
<sequence length="92" mass="10607">MNPANLSCAYCMYPYNIFSLSMKDWWAAAEDTDDTDDELQNLRHCPCCWHRQPRRSTTRQSAWASKSQYEGVPHSPLAPDISSTRKTLVSYC</sequence>
<dbReference type="Proteomes" id="UP001060085">
    <property type="component" value="Linkage Group LG04"/>
</dbReference>
<name>A0ACC0B7D4_CATRO</name>
<proteinExistence type="predicted"/>
<gene>
    <name evidence="1" type="ORF">M9H77_18397</name>
</gene>
<accession>A0ACC0B7D4</accession>
<protein>
    <submittedName>
        <fullName evidence="1">Uncharacterized protein</fullName>
    </submittedName>
</protein>
<evidence type="ECO:0000313" key="2">
    <source>
        <dbReference type="Proteomes" id="UP001060085"/>
    </source>
</evidence>
<evidence type="ECO:0000313" key="1">
    <source>
        <dbReference type="EMBL" id="KAI5668544.1"/>
    </source>
</evidence>
<organism evidence="1 2">
    <name type="scientific">Catharanthus roseus</name>
    <name type="common">Madagascar periwinkle</name>
    <name type="synonym">Vinca rosea</name>
    <dbReference type="NCBI Taxonomy" id="4058"/>
    <lineage>
        <taxon>Eukaryota</taxon>
        <taxon>Viridiplantae</taxon>
        <taxon>Streptophyta</taxon>
        <taxon>Embryophyta</taxon>
        <taxon>Tracheophyta</taxon>
        <taxon>Spermatophyta</taxon>
        <taxon>Magnoliopsida</taxon>
        <taxon>eudicotyledons</taxon>
        <taxon>Gunneridae</taxon>
        <taxon>Pentapetalae</taxon>
        <taxon>asterids</taxon>
        <taxon>lamiids</taxon>
        <taxon>Gentianales</taxon>
        <taxon>Apocynaceae</taxon>
        <taxon>Rauvolfioideae</taxon>
        <taxon>Vinceae</taxon>
        <taxon>Catharanthinae</taxon>
        <taxon>Catharanthus</taxon>
    </lineage>
</organism>
<reference evidence="2" key="1">
    <citation type="journal article" date="2023" name="Nat. Plants">
        <title>Single-cell RNA sequencing provides a high-resolution roadmap for understanding the multicellular compartmentation of specialized metabolism.</title>
        <authorList>
            <person name="Sun S."/>
            <person name="Shen X."/>
            <person name="Li Y."/>
            <person name="Li Y."/>
            <person name="Wang S."/>
            <person name="Li R."/>
            <person name="Zhang H."/>
            <person name="Shen G."/>
            <person name="Guo B."/>
            <person name="Wei J."/>
            <person name="Xu J."/>
            <person name="St-Pierre B."/>
            <person name="Chen S."/>
            <person name="Sun C."/>
        </authorList>
    </citation>
    <scope>NUCLEOTIDE SEQUENCE [LARGE SCALE GENOMIC DNA]</scope>
</reference>
<comment type="caution">
    <text evidence="1">The sequence shown here is derived from an EMBL/GenBank/DDBJ whole genome shotgun (WGS) entry which is preliminary data.</text>
</comment>